<dbReference type="AlphaFoldDB" id="A0A2U3KP76"/>
<organism evidence="2 3">
    <name type="scientific">Candidatus Desulfosporosinus infrequens</name>
    <dbReference type="NCBI Taxonomy" id="2043169"/>
    <lineage>
        <taxon>Bacteria</taxon>
        <taxon>Bacillati</taxon>
        <taxon>Bacillota</taxon>
        <taxon>Clostridia</taxon>
        <taxon>Eubacteriales</taxon>
        <taxon>Desulfitobacteriaceae</taxon>
        <taxon>Desulfosporosinus</taxon>
    </lineage>
</organism>
<reference evidence="3" key="1">
    <citation type="submission" date="2018-02" db="EMBL/GenBank/DDBJ databases">
        <authorList>
            <person name="Hausmann B."/>
        </authorList>
    </citation>
    <scope>NUCLEOTIDE SEQUENCE [LARGE SCALE GENOMIC DNA]</scope>
    <source>
        <strain evidence="3">Peat soil MAG SbF1</strain>
    </source>
</reference>
<evidence type="ECO:0000313" key="3">
    <source>
        <dbReference type="Proteomes" id="UP000238916"/>
    </source>
</evidence>
<dbReference type="Pfam" id="PF10096">
    <property type="entry name" value="DUF2334"/>
    <property type="match status" value="1"/>
</dbReference>
<dbReference type="InterPro" id="IPR036582">
    <property type="entry name" value="Mao_N_sf"/>
</dbReference>
<gene>
    <name evidence="2" type="ORF">SBF1_2480002</name>
</gene>
<dbReference type="InterPro" id="IPR011330">
    <property type="entry name" value="Glyco_hydro/deAcase_b/a-brl"/>
</dbReference>
<dbReference type="InterPro" id="IPR012854">
    <property type="entry name" value="Cu_amine_oxidase-like_N"/>
</dbReference>
<dbReference type="GO" id="GO:0005975">
    <property type="term" value="P:carbohydrate metabolic process"/>
    <property type="evidence" value="ECO:0007669"/>
    <property type="project" value="InterPro"/>
</dbReference>
<sequence>MKKRLIAVLLILGVIVGSTAIAKGIMKNPKLKTAAASGGGNVEDSRVGDYSHFRGLPLSKDNIKLKFENKDINLTLPIYYEENRYYLPITEIISKLGGKQILKDNSLTLELGNITQIIDLKENDYLNNDHVYHLKKKSLITGDVVYLSMFDFHKLFNLTVDWDTKARTLAFYYDRDNPARQARPATGKPALIRFEDVSAMNYALPESMEKLRIVSDYLYAKNIPFHVAWVPRYIDPRPSSRADIDISKQYSMENADFVYTLDYMLDRDGLIGLHGYTHQYGNTVSIEGLEFHAPFENGVNIPDTEKYAQDRINLAKDAAQNLDIPYAFFEAPHYGIFSSQLMVAEKNFDIIYEDYPGSPNQIVVRRNGNKTTKFIPTPLNYVDGKKDVNRMINKVKNLSPNVLASFFLAPNLEFDSISLSKDKDGYPTYTYSTSVLHQLLKVFQENGYRFVKITELN</sequence>
<dbReference type="EMBL" id="OMOF01000166">
    <property type="protein sequence ID" value="SPF41349.1"/>
    <property type="molecule type" value="Genomic_DNA"/>
</dbReference>
<dbReference type="Pfam" id="PF07833">
    <property type="entry name" value="Cu_amine_oxidN1"/>
    <property type="match status" value="1"/>
</dbReference>
<evidence type="ECO:0000259" key="1">
    <source>
        <dbReference type="Pfam" id="PF07833"/>
    </source>
</evidence>
<dbReference type="InterPro" id="IPR018763">
    <property type="entry name" value="DUF2334"/>
</dbReference>
<name>A0A2U3KP76_9FIRM</name>
<dbReference type="OrthoDB" id="2339428at2"/>
<dbReference type="Proteomes" id="UP000238916">
    <property type="component" value="Unassembled WGS sequence"/>
</dbReference>
<evidence type="ECO:0000313" key="2">
    <source>
        <dbReference type="EMBL" id="SPF41349.1"/>
    </source>
</evidence>
<protein>
    <submittedName>
        <fullName evidence="2">Copper amine oxidase</fullName>
    </submittedName>
</protein>
<proteinExistence type="predicted"/>
<dbReference type="SUPFAM" id="SSF88713">
    <property type="entry name" value="Glycoside hydrolase/deacetylase"/>
    <property type="match status" value="1"/>
</dbReference>
<accession>A0A2U3KP76</accession>
<dbReference type="SUPFAM" id="SSF55383">
    <property type="entry name" value="Copper amine oxidase, domain N"/>
    <property type="match status" value="1"/>
</dbReference>
<feature type="domain" description="Copper amine oxidase-like N-terminal" evidence="1">
    <location>
        <begin position="67"/>
        <end position="169"/>
    </location>
</feature>
<dbReference type="Gene3D" id="3.20.20.370">
    <property type="entry name" value="Glycoside hydrolase/deacetylase"/>
    <property type="match status" value="1"/>
</dbReference>